<proteinExistence type="predicted"/>
<dbReference type="RefSeq" id="XP_042998599.1">
    <property type="nucleotide sequence ID" value="XM_043142665.1"/>
</dbReference>
<evidence type="ECO:0000313" key="2">
    <source>
        <dbReference type="EMBL" id="QUC20926.1"/>
    </source>
</evidence>
<reference evidence="2" key="1">
    <citation type="submission" date="2020-03" db="EMBL/GenBank/DDBJ databases">
        <title>A mixture of massive structural variations and highly conserved coding sequences in Ustilaginoidea virens genome.</title>
        <authorList>
            <person name="Zhang K."/>
            <person name="Zhao Z."/>
            <person name="Zhang Z."/>
            <person name="Li Y."/>
            <person name="Hsiang T."/>
            <person name="Sun W."/>
        </authorList>
    </citation>
    <scope>NUCLEOTIDE SEQUENCE</scope>
    <source>
        <strain evidence="2">UV-8b</strain>
    </source>
</reference>
<organism evidence="2 3">
    <name type="scientific">Ustilaginoidea virens</name>
    <name type="common">Rice false smut fungus</name>
    <name type="synonym">Villosiclava virens</name>
    <dbReference type="NCBI Taxonomy" id="1159556"/>
    <lineage>
        <taxon>Eukaryota</taxon>
        <taxon>Fungi</taxon>
        <taxon>Dikarya</taxon>
        <taxon>Ascomycota</taxon>
        <taxon>Pezizomycotina</taxon>
        <taxon>Sordariomycetes</taxon>
        <taxon>Hypocreomycetidae</taxon>
        <taxon>Hypocreales</taxon>
        <taxon>Clavicipitaceae</taxon>
        <taxon>Ustilaginoidea</taxon>
    </lineage>
</organism>
<evidence type="ECO:0000256" key="1">
    <source>
        <dbReference type="SAM" id="MobiDB-lite"/>
    </source>
</evidence>
<feature type="region of interest" description="Disordered" evidence="1">
    <location>
        <begin position="1"/>
        <end position="29"/>
    </location>
</feature>
<keyword evidence="3" id="KW-1185">Reference proteome</keyword>
<dbReference type="Proteomes" id="UP000027002">
    <property type="component" value="Chromosome 4"/>
</dbReference>
<dbReference type="GeneID" id="66065945"/>
<feature type="compositionally biased region" description="Pro residues" evidence="1">
    <location>
        <begin position="17"/>
        <end position="29"/>
    </location>
</feature>
<dbReference type="KEGG" id="uvi:66065945"/>
<dbReference type="AlphaFoldDB" id="A0A8E5MID9"/>
<evidence type="ECO:0000313" key="3">
    <source>
        <dbReference type="Proteomes" id="UP000027002"/>
    </source>
</evidence>
<protein>
    <submittedName>
        <fullName evidence="2">Uncharacterized protein</fullName>
    </submittedName>
</protein>
<accession>A0A8E5MID9</accession>
<sequence length="351" mass="37967">MKGAARPSVPSIVIEPPAGPMPAPRPPPSPGDLLQITGPAAAGDGFMADETKCRLGQSLGASYCGDFEIRNAYYIGSVRKPRLCRTVHLGEEVALTPLYAGSSLTFLSPPGQSASATSPFSRSTVLAECPFRSAIRIAVPVAQQRYTAQGLPPARLLLFGAELHVWRRTHTAGRSTMFLRNSQPITGYQLHRVKDQPAAMLPRPSLLAQAILFIMVALLSLGLAAPTPGAPDHDHSTRGTGISMEDRRMLYKASVASLEPEARDAFALDIRHYLLSSFLIPCGMAACPPTMEILAFEYAKRLVAYLQDHADRDASQALDKLVQVSTAKEHNIPKEVLDSYIALIMELLRAM</sequence>
<gene>
    <name evidence="2" type="ORF">UV8b_05167</name>
</gene>
<name>A0A8E5MID9_USTVR</name>
<dbReference type="EMBL" id="CP072756">
    <property type="protein sequence ID" value="QUC20926.1"/>
    <property type="molecule type" value="Genomic_DNA"/>
</dbReference>